<keyword evidence="3" id="KW-1185">Reference proteome</keyword>
<dbReference type="Proteomes" id="UP000274429">
    <property type="component" value="Unassembled WGS sequence"/>
</dbReference>
<reference evidence="2 3" key="2">
    <citation type="submission" date="2018-11" db="EMBL/GenBank/DDBJ databases">
        <authorList>
            <consortium name="Pathogen Informatics"/>
        </authorList>
    </citation>
    <scope>NUCLEOTIDE SEQUENCE [LARGE SCALE GENOMIC DNA]</scope>
</reference>
<gene>
    <name evidence="2" type="ORF">TTAC_LOCUS3221</name>
</gene>
<reference evidence="4" key="1">
    <citation type="submission" date="2017-02" db="UniProtKB">
        <authorList>
            <consortium name="WormBaseParasite"/>
        </authorList>
    </citation>
    <scope>IDENTIFICATION</scope>
</reference>
<proteinExistence type="predicted"/>
<evidence type="ECO:0000313" key="3">
    <source>
        <dbReference type="Proteomes" id="UP000274429"/>
    </source>
</evidence>
<feature type="region of interest" description="Disordered" evidence="1">
    <location>
        <begin position="190"/>
        <end position="216"/>
    </location>
</feature>
<dbReference type="WBParaSite" id="TTAC_0000323601-mRNA-1">
    <property type="protein sequence ID" value="TTAC_0000323601-mRNA-1"/>
    <property type="gene ID" value="TTAC_0000323601"/>
</dbReference>
<protein>
    <submittedName>
        <fullName evidence="4">HORMA domain-containing protein</fullName>
    </submittedName>
</protein>
<organism evidence="4">
    <name type="scientific">Hydatigena taeniaeformis</name>
    <name type="common">Feline tapeworm</name>
    <name type="synonym">Taenia taeniaeformis</name>
    <dbReference type="NCBI Taxonomy" id="6205"/>
    <lineage>
        <taxon>Eukaryota</taxon>
        <taxon>Metazoa</taxon>
        <taxon>Spiralia</taxon>
        <taxon>Lophotrochozoa</taxon>
        <taxon>Platyhelminthes</taxon>
        <taxon>Cestoda</taxon>
        <taxon>Eucestoda</taxon>
        <taxon>Cyclophyllidea</taxon>
        <taxon>Taeniidae</taxon>
        <taxon>Hydatigera</taxon>
    </lineage>
</organism>
<evidence type="ECO:0000313" key="4">
    <source>
        <dbReference type="WBParaSite" id="TTAC_0000323601-mRNA-1"/>
    </source>
</evidence>
<accession>A0A0R3WR46</accession>
<dbReference type="EMBL" id="UYWX01002088">
    <property type="protein sequence ID" value="VDM22185.1"/>
    <property type="molecule type" value="Genomic_DNA"/>
</dbReference>
<dbReference type="OrthoDB" id="6288382at2759"/>
<dbReference type="STRING" id="6205.A0A0R3WR46"/>
<sequence length="304" mass="33938">MIRLRKLLSVFFHFSRIVFDRWIEIELLDPEAAQRSLAAAIWLRTSLDRLLQIKLEELRGRWLRCAEESGEDNLVEKMATDLAPSTDCSTHTSKRVSEWRRLQRLLCEHLAAFLGQQTSGLHTLRKLSAADSKNLFRVSSPDGNANALPSLPSSEFNVVRVNPEKGGFQVTAFLTINSLRADAPKAKLPHSVTADNIEDSQNLESEDEGNGGDDATTANLECLDLALRLHKQVALAQEAGRSSEFAQLREMEVPKKDESGECGSEFIDENQAVNRCEHCGERLPNKPSAADLLRHKKHCKGRAS</sequence>
<dbReference type="AlphaFoldDB" id="A0A0R3WR46"/>
<evidence type="ECO:0000313" key="2">
    <source>
        <dbReference type="EMBL" id="VDM22185.1"/>
    </source>
</evidence>
<name>A0A0R3WR46_HYDTA</name>
<evidence type="ECO:0000256" key="1">
    <source>
        <dbReference type="SAM" id="MobiDB-lite"/>
    </source>
</evidence>